<dbReference type="AlphaFoldDB" id="A0AA36MZS6"/>
<name>A0AA36MZS6_9DINO</name>
<feature type="domain" description="FIST C-domain" evidence="2">
    <location>
        <begin position="400"/>
        <end position="480"/>
    </location>
</feature>
<evidence type="ECO:0000259" key="2">
    <source>
        <dbReference type="Pfam" id="PF10442"/>
    </source>
</evidence>
<evidence type="ECO:0000259" key="1">
    <source>
        <dbReference type="Pfam" id="PF08495"/>
    </source>
</evidence>
<evidence type="ECO:0000313" key="3">
    <source>
        <dbReference type="EMBL" id="CAJ1386700.1"/>
    </source>
</evidence>
<dbReference type="InterPro" id="IPR019494">
    <property type="entry name" value="FIST_C"/>
</dbReference>
<organism evidence="3 4">
    <name type="scientific">Effrenium voratum</name>
    <dbReference type="NCBI Taxonomy" id="2562239"/>
    <lineage>
        <taxon>Eukaryota</taxon>
        <taxon>Sar</taxon>
        <taxon>Alveolata</taxon>
        <taxon>Dinophyceae</taxon>
        <taxon>Suessiales</taxon>
        <taxon>Symbiodiniaceae</taxon>
        <taxon>Effrenium</taxon>
    </lineage>
</organism>
<dbReference type="PANTHER" id="PTHR14939:SF5">
    <property type="entry name" value="F-BOX ONLY PROTEIN 22"/>
    <property type="match status" value="1"/>
</dbReference>
<gene>
    <name evidence="3" type="ORF">EVOR1521_LOCUS12930</name>
</gene>
<keyword evidence="4" id="KW-1185">Reference proteome</keyword>
<feature type="domain" description="FIST" evidence="1">
    <location>
        <begin position="141"/>
        <end position="300"/>
    </location>
</feature>
<protein>
    <submittedName>
        <fullName evidence="3">Uncharacterized protein</fullName>
    </submittedName>
</protein>
<comment type="caution">
    <text evidence="3">The sequence shown here is derived from an EMBL/GenBank/DDBJ whole genome shotgun (WGS) entry which is preliminary data.</text>
</comment>
<dbReference type="Pfam" id="PF10442">
    <property type="entry name" value="FIST_C"/>
    <property type="match status" value="1"/>
</dbReference>
<dbReference type="PANTHER" id="PTHR14939">
    <property type="entry name" value="F-BOX ONLY PROTEIN 22"/>
    <property type="match status" value="1"/>
</dbReference>
<reference evidence="3" key="1">
    <citation type="submission" date="2023-08" db="EMBL/GenBank/DDBJ databases">
        <authorList>
            <person name="Chen Y."/>
            <person name="Shah S."/>
            <person name="Dougan E. K."/>
            <person name="Thang M."/>
            <person name="Chan C."/>
        </authorList>
    </citation>
    <scope>NUCLEOTIDE SEQUENCE</scope>
</reference>
<sequence length="579" mass="61018">MPSTRMAVGGLAGLAGAALLAWRWRRSCAKLKEASSGSGRGQVERARPRAAPAAPGVDVLNELPRDLVFGALEHLSVCDLAQAAAGSRLLLLVVLEVQKRPCLVATSGDCLEEVLQVRRQLLAPPRLGLLFGLEISSQAERRRLAAALPPDCQLIGVGTGLGQMLPSGGTAPAQGELSLMLGAFPGAEMQSFFVPAERAFDHDMSFFGAPSGADWKTVVLILGCKRLSGTFDPELAVAAMQRRCPNAAVIGGIAMEDLLLCRDGDATSYSGGVLGLAMRGDVPLTALVSRGCKTLHAPLRAENTSLREEETEQVFVIPSLVDSSGCAHEPLRLAVAAQAGQRLPLFAGLRPTGPSRGYLLEPLSSASFGRQGLRLPVDADMAAACCANGSAPRCEVGLFQLCPEACRQDLRRLLGHLARPEKAVALEAEAEEETLGALMFTCCGRRAQFFGKDHVDLAEFKAAFPGKPLVGFWANGEIGPQALAQAAPEEATRTGRAALQGFTAVFGVFRAPRPARRPLDLADPADLVRRHFAALLEVAQRRGEVLKQGGKSAAETAATQRVLQRALGLAAAAQADASR</sequence>
<dbReference type="GO" id="GO:0000209">
    <property type="term" value="P:protein polyubiquitination"/>
    <property type="evidence" value="ECO:0007669"/>
    <property type="project" value="TreeGrafter"/>
</dbReference>
<dbReference type="Pfam" id="PF08495">
    <property type="entry name" value="FIST"/>
    <property type="match status" value="1"/>
</dbReference>
<evidence type="ECO:0000313" key="4">
    <source>
        <dbReference type="Proteomes" id="UP001178507"/>
    </source>
</evidence>
<dbReference type="GO" id="GO:0032436">
    <property type="term" value="P:positive regulation of proteasomal ubiquitin-dependent protein catabolic process"/>
    <property type="evidence" value="ECO:0007669"/>
    <property type="project" value="TreeGrafter"/>
</dbReference>
<accession>A0AA36MZS6</accession>
<proteinExistence type="predicted"/>
<dbReference type="Proteomes" id="UP001178507">
    <property type="component" value="Unassembled WGS sequence"/>
</dbReference>
<dbReference type="InterPro" id="IPR013702">
    <property type="entry name" value="FIST_domain_N"/>
</dbReference>
<dbReference type="EMBL" id="CAUJNA010001402">
    <property type="protein sequence ID" value="CAJ1386700.1"/>
    <property type="molecule type" value="Genomic_DNA"/>
</dbReference>